<feature type="non-terminal residue" evidence="1">
    <location>
        <position position="153"/>
    </location>
</feature>
<sequence length="153" mass="16610">MQQKPKRLLLFMRIFLLLTISFYAHVVFTRPGGDAVSKLEKGVISGRGLRNTGITDVTSINAHSRALVASAVNPKGAQIATRALSSERGACIGLKRVGKDAMLRGQRPTEVPSGSAGDLSPLYHFQPIGARKIDKGRDGDLELEKHCFSHCAW</sequence>
<evidence type="ECO:0000313" key="1">
    <source>
        <dbReference type="EMBL" id="KFD53328.1"/>
    </source>
</evidence>
<reference evidence="1 3" key="1">
    <citation type="journal article" date="2014" name="Nat. Genet.">
        <title>Genome and transcriptome of the porcine whipworm Trichuris suis.</title>
        <authorList>
            <person name="Jex A.R."/>
            <person name="Nejsum P."/>
            <person name="Schwarz E.M."/>
            <person name="Hu L."/>
            <person name="Young N.D."/>
            <person name="Hall R.S."/>
            <person name="Korhonen P.K."/>
            <person name="Liao S."/>
            <person name="Thamsborg S."/>
            <person name="Xia J."/>
            <person name="Xu P."/>
            <person name="Wang S."/>
            <person name="Scheerlinck J.P."/>
            <person name="Hofmann A."/>
            <person name="Sternberg P.W."/>
            <person name="Wang J."/>
            <person name="Gasser R.B."/>
        </authorList>
    </citation>
    <scope>NUCLEOTIDE SEQUENCE [LARGE SCALE GENOMIC DNA]</scope>
    <source>
        <strain evidence="2">DCEP-RM93F</strain>
        <strain evidence="1">DCEP-RM93M</strain>
    </source>
</reference>
<dbReference type="Proteomes" id="UP000030758">
    <property type="component" value="Unassembled WGS sequence"/>
</dbReference>
<organism evidence="1 3">
    <name type="scientific">Trichuris suis</name>
    <name type="common">pig whipworm</name>
    <dbReference type="NCBI Taxonomy" id="68888"/>
    <lineage>
        <taxon>Eukaryota</taxon>
        <taxon>Metazoa</taxon>
        <taxon>Ecdysozoa</taxon>
        <taxon>Nematoda</taxon>
        <taxon>Enoplea</taxon>
        <taxon>Dorylaimia</taxon>
        <taxon>Trichinellida</taxon>
        <taxon>Trichuridae</taxon>
        <taxon>Trichuris</taxon>
    </lineage>
</organism>
<proteinExistence type="predicted"/>
<keyword evidence="3" id="KW-1185">Reference proteome</keyword>
<name>A0A085M7Y2_9BILA</name>
<protein>
    <submittedName>
        <fullName evidence="1">Uncharacterized protein</fullName>
    </submittedName>
</protein>
<evidence type="ECO:0000313" key="3">
    <source>
        <dbReference type="Proteomes" id="UP000030764"/>
    </source>
</evidence>
<dbReference type="EMBL" id="KL367525">
    <property type="protein sequence ID" value="KFD66420.1"/>
    <property type="molecule type" value="Genomic_DNA"/>
</dbReference>
<dbReference type="Proteomes" id="UP000030764">
    <property type="component" value="Unassembled WGS sequence"/>
</dbReference>
<dbReference type="EMBL" id="KL363218">
    <property type="protein sequence ID" value="KFD53328.1"/>
    <property type="molecule type" value="Genomic_DNA"/>
</dbReference>
<dbReference type="AlphaFoldDB" id="A0A085M7Y2"/>
<gene>
    <name evidence="1" type="ORF">M513_05809</name>
    <name evidence="2" type="ORF">M514_05809</name>
</gene>
<evidence type="ECO:0000313" key="2">
    <source>
        <dbReference type="EMBL" id="KFD66420.1"/>
    </source>
</evidence>
<accession>A0A085M7Y2</accession>